<dbReference type="Proteomes" id="UP000230423">
    <property type="component" value="Unassembled WGS sequence"/>
</dbReference>
<evidence type="ECO:0000313" key="1">
    <source>
        <dbReference type="EMBL" id="PIO63610.1"/>
    </source>
</evidence>
<keyword evidence="2" id="KW-1185">Reference proteome</keyword>
<reference evidence="1 2" key="1">
    <citation type="submission" date="2015-09" db="EMBL/GenBank/DDBJ databases">
        <title>Draft genome of the parasitic nematode Teladorsagia circumcincta isolate WARC Sus (inbred).</title>
        <authorList>
            <person name="Mitreva M."/>
        </authorList>
    </citation>
    <scope>NUCLEOTIDE SEQUENCE [LARGE SCALE GENOMIC DNA]</scope>
    <source>
        <strain evidence="1 2">S</strain>
    </source>
</reference>
<name>A0A2G9U274_TELCI</name>
<sequence length="381" mass="43037">MVTPHSPSVGSERSGASYYLNETEAKIIIPNLSSLHDKEDASEGCATELSENFMERQETMNYSCDFGKATSDVREIPVEPVAPVTPVKERMMMFEKGIEKDNDDLLLHEPAFPEEEASMHVKEQIDKFERLHDEDLNESLGQFIENELIENVHVMETVHDLEKSEHYHEENLHDSAMGQFHENELVENVHVMETVHDLEKSEFNHEEVSDDPALGQFHENELTENVHVMETVHDLEKSVLESESAAVDHEVEVVPTKIHVQETVHYLEHEFDRSMPVCDEYVDMVSHRQDAGDAPAVGIIGDESAGMSEQEGVEVYCHVNLSRAEEATTKTVTVTVGDTVVDRDLDLVKENESSNAQSTQIVVVDVNPCTENKPKLREATY</sequence>
<dbReference type="OrthoDB" id="5837250at2759"/>
<proteinExistence type="predicted"/>
<gene>
    <name evidence="1" type="ORF">TELCIR_14785</name>
</gene>
<dbReference type="EMBL" id="KZ350723">
    <property type="protein sequence ID" value="PIO63610.1"/>
    <property type="molecule type" value="Genomic_DNA"/>
</dbReference>
<dbReference type="AlphaFoldDB" id="A0A2G9U274"/>
<evidence type="ECO:0000313" key="2">
    <source>
        <dbReference type="Proteomes" id="UP000230423"/>
    </source>
</evidence>
<organism evidence="1 2">
    <name type="scientific">Teladorsagia circumcincta</name>
    <name type="common">Brown stomach worm</name>
    <name type="synonym">Ostertagia circumcincta</name>
    <dbReference type="NCBI Taxonomy" id="45464"/>
    <lineage>
        <taxon>Eukaryota</taxon>
        <taxon>Metazoa</taxon>
        <taxon>Ecdysozoa</taxon>
        <taxon>Nematoda</taxon>
        <taxon>Chromadorea</taxon>
        <taxon>Rhabditida</taxon>
        <taxon>Rhabditina</taxon>
        <taxon>Rhabditomorpha</taxon>
        <taxon>Strongyloidea</taxon>
        <taxon>Trichostrongylidae</taxon>
        <taxon>Teladorsagia</taxon>
    </lineage>
</organism>
<accession>A0A2G9U274</accession>
<protein>
    <submittedName>
        <fullName evidence="1">Uncharacterized protein</fullName>
    </submittedName>
</protein>